<organism evidence="1">
    <name type="scientific">marine sediment metagenome</name>
    <dbReference type="NCBI Taxonomy" id="412755"/>
    <lineage>
        <taxon>unclassified sequences</taxon>
        <taxon>metagenomes</taxon>
        <taxon>ecological metagenomes</taxon>
    </lineage>
</organism>
<comment type="caution">
    <text evidence="1">The sequence shown here is derived from an EMBL/GenBank/DDBJ whole genome shotgun (WGS) entry which is preliminary data.</text>
</comment>
<proteinExistence type="predicted"/>
<dbReference type="AlphaFoldDB" id="A0A0F9FFE0"/>
<name>A0A0F9FFE0_9ZZZZ</name>
<evidence type="ECO:0000313" key="1">
    <source>
        <dbReference type="EMBL" id="KKL77146.1"/>
    </source>
</evidence>
<protein>
    <submittedName>
        <fullName evidence="1">Uncharacterized protein</fullName>
    </submittedName>
</protein>
<gene>
    <name evidence="1" type="ORF">LCGC14_2037830</name>
</gene>
<sequence>MEDKIKEAIEELVEQRARILQMLCEGDAIWQPQMIVQAVHEVRSITRIIRLLKGEKDQFGN</sequence>
<dbReference type="EMBL" id="LAZR01023836">
    <property type="protein sequence ID" value="KKL77146.1"/>
    <property type="molecule type" value="Genomic_DNA"/>
</dbReference>
<reference evidence="1" key="1">
    <citation type="journal article" date="2015" name="Nature">
        <title>Complex archaea that bridge the gap between prokaryotes and eukaryotes.</title>
        <authorList>
            <person name="Spang A."/>
            <person name="Saw J.H."/>
            <person name="Jorgensen S.L."/>
            <person name="Zaremba-Niedzwiedzka K."/>
            <person name="Martijn J."/>
            <person name="Lind A.E."/>
            <person name="van Eijk R."/>
            <person name="Schleper C."/>
            <person name="Guy L."/>
            <person name="Ettema T.J."/>
        </authorList>
    </citation>
    <scope>NUCLEOTIDE SEQUENCE</scope>
</reference>
<accession>A0A0F9FFE0</accession>